<sequence length="143" mass="15398">MPKPSDLWADVLFTGNGEPNSGAARHSCLGELEERAPSPTRVSLREELAALCRGRSLPQPKPGPAPRVLPLAGIAQYHSNNGSVRQSGSGPLLRRWLHLHLGRLRAAVRRSRADPAGSRGAASPPSLRAGREHVCRTLDRPMP</sequence>
<gene>
    <name evidence="2" type="ORF">O3P69_019576</name>
</gene>
<accession>A0AAW0SX37</accession>
<proteinExistence type="predicted"/>
<dbReference type="EMBL" id="JARAKH010000043">
    <property type="protein sequence ID" value="KAK8379676.1"/>
    <property type="molecule type" value="Genomic_DNA"/>
</dbReference>
<evidence type="ECO:0000313" key="3">
    <source>
        <dbReference type="Proteomes" id="UP001487740"/>
    </source>
</evidence>
<feature type="compositionally biased region" description="Basic and acidic residues" evidence="1">
    <location>
        <begin position="129"/>
        <end position="143"/>
    </location>
</feature>
<protein>
    <submittedName>
        <fullName evidence="2">Uncharacterized protein</fullName>
    </submittedName>
</protein>
<dbReference type="AlphaFoldDB" id="A0AAW0SX37"/>
<evidence type="ECO:0000256" key="1">
    <source>
        <dbReference type="SAM" id="MobiDB-lite"/>
    </source>
</evidence>
<name>A0AAW0SX37_SCYPA</name>
<dbReference type="Proteomes" id="UP001487740">
    <property type="component" value="Unassembled WGS sequence"/>
</dbReference>
<reference evidence="2 3" key="1">
    <citation type="submission" date="2023-03" db="EMBL/GenBank/DDBJ databases">
        <title>High-quality genome of Scylla paramamosain provides insights in environmental adaptation.</title>
        <authorList>
            <person name="Zhang L."/>
        </authorList>
    </citation>
    <scope>NUCLEOTIDE SEQUENCE [LARGE SCALE GENOMIC DNA]</scope>
    <source>
        <strain evidence="2">LZ_2023a</strain>
        <tissue evidence="2">Muscle</tissue>
    </source>
</reference>
<feature type="region of interest" description="Disordered" evidence="1">
    <location>
        <begin position="108"/>
        <end position="143"/>
    </location>
</feature>
<organism evidence="2 3">
    <name type="scientific">Scylla paramamosain</name>
    <name type="common">Mud crab</name>
    <dbReference type="NCBI Taxonomy" id="85552"/>
    <lineage>
        <taxon>Eukaryota</taxon>
        <taxon>Metazoa</taxon>
        <taxon>Ecdysozoa</taxon>
        <taxon>Arthropoda</taxon>
        <taxon>Crustacea</taxon>
        <taxon>Multicrustacea</taxon>
        <taxon>Malacostraca</taxon>
        <taxon>Eumalacostraca</taxon>
        <taxon>Eucarida</taxon>
        <taxon>Decapoda</taxon>
        <taxon>Pleocyemata</taxon>
        <taxon>Brachyura</taxon>
        <taxon>Eubrachyura</taxon>
        <taxon>Portunoidea</taxon>
        <taxon>Portunidae</taxon>
        <taxon>Portuninae</taxon>
        <taxon>Scylla</taxon>
    </lineage>
</organism>
<comment type="caution">
    <text evidence="2">The sequence shown here is derived from an EMBL/GenBank/DDBJ whole genome shotgun (WGS) entry which is preliminary data.</text>
</comment>
<evidence type="ECO:0000313" key="2">
    <source>
        <dbReference type="EMBL" id="KAK8379676.1"/>
    </source>
</evidence>
<keyword evidence="3" id="KW-1185">Reference proteome</keyword>